<evidence type="ECO:0000256" key="3">
    <source>
        <dbReference type="SAM" id="SignalP"/>
    </source>
</evidence>
<dbReference type="Gene3D" id="1.25.40.10">
    <property type="entry name" value="Tetratricopeptide repeat domain"/>
    <property type="match status" value="2"/>
</dbReference>
<feature type="compositionally biased region" description="Low complexity" evidence="2">
    <location>
        <begin position="44"/>
        <end position="60"/>
    </location>
</feature>
<keyword evidence="5" id="KW-1185">Reference proteome</keyword>
<dbReference type="RefSeq" id="WP_371843360.1">
    <property type="nucleotide sequence ID" value="NZ_JBGMEL010000007.1"/>
</dbReference>
<organism evidence="4 5">
    <name type="scientific">Microbulbifer echini</name>
    <dbReference type="NCBI Taxonomy" id="1529067"/>
    <lineage>
        <taxon>Bacteria</taxon>
        <taxon>Pseudomonadati</taxon>
        <taxon>Pseudomonadota</taxon>
        <taxon>Gammaproteobacteria</taxon>
        <taxon>Cellvibrionales</taxon>
        <taxon>Microbulbiferaceae</taxon>
        <taxon>Microbulbifer</taxon>
    </lineage>
</organism>
<dbReference type="InterPro" id="IPR019734">
    <property type="entry name" value="TPR_rpt"/>
</dbReference>
<gene>
    <name evidence="4" type="ORF">ACCI51_09220</name>
</gene>
<name>A0ABV4NNY2_9GAMM</name>
<feature type="repeat" description="TPR" evidence="1">
    <location>
        <begin position="515"/>
        <end position="548"/>
    </location>
</feature>
<evidence type="ECO:0000256" key="2">
    <source>
        <dbReference type="SAM" id="MobiDB-lite"/>
    </source>
</evidence>
<dbReference type="SMART" id="SM00028">
    <property type="entry name" value="TPR"/>
    <property type="match status" value="5"/>
</dbReference>
<proteinExistence type="predicted"/>
<dbReference type="EMBL" id="JBGMEL010000007">
    <property type="protein sequence ID" value="MFA0790729.1"/>
    <property type="molecule type" value="Genomic_DNA"/>
</dbReference>
<feature type="region of interest" description="Disordered" evidence="2">
    <location>
        <begin position="40"/>
        <end position="65"/>
    </location>
</feature>
<dbReference type="PANTHER" id="PTHR12558">
    <property type="entry name" value="CELL DIVISION CYCLE 16,23,27"/>
    <property type="match status" value="1"/>
</dbReference>
<dbReference type="Pfam" id="PF14559">
    <property type="entry name" value="TPR_19"/>
    <property type="match status" value="1"/>
</dbReference>
<reference evidence="4 5" key="1">
    <citation type="submission" date="2024-08" db="EMBL/GenBank/DDBJ databases">
        <authorList>
            <person name="Ishaq N."/>
        </authorList>
    </citation>
    <scope>NUCLEOTIDE SEQUENCE [LARGE SCALE GENOMIC DNA]</scope>
    <source>
        <strain evidence="4 5">JCM 30400</strain>
    </source>
</reference>
<dbReference type="Pfam" id="PF12895">
    <property type="entry name" value="ANAPC3"/>
    <property type="match status" value="1"/>
</dbReference>
<feature type="chain" id="PRO_5047065900" evidence="3">
    <location>
        <begin position="31"/>
        <end position="604"/>
    </location>
</feature>
<dbReference type="PROSITE" id="PS51257">
    <property type="entry name" value="PROKAR_LIPOPROTEIN"/>
    <property type="match status" value="1"/>
</dbReference>
<dbReference type="PANTHER" id="PTHR12558:SF33">
    <property type="entry name" value="BLL7664 PROTEIN"/>
    <property type="match status" value="1"/>
</dbReference>
<dbReference type="PROSITE" id="PS50005">
    <property type="entry name" value="TPR"/>
    <property type="match status" value="1"/>
</dbReference>
<sequence length="604" mass="67730">MLPPRHPDSRYATPALLCVLCLLSASFLSACTQVASHRVTNGDTSPEAQAQQQPSAQKTAPKAEEREARSFPIETFYTLLVAEVAGIREQYDVALANYYHQAEVTQDAGVAARATRIARFLNVRHAALRSAQLWTELEPDNADAQLALTAELTLAGKLSEALVHAEKALSLGGKAPMQSIAATAIGQEQLNEEIRAEFARLAETYPQSDEASMAYAMVLRNAKQSRRALSLVRRIQQQHPDQLDAPLLQSHLLVDLDRRDEAIELLEKMVRIHPEETRLRLQYARLLIREDLTLARQQFAELVKQRPNDGNLILSLALIHYETNQIDAAKPLLNRLLELEQHESAAHFYLGGLAQKQDKTETAAAHFQQVKPGNDYVEAITKGTKLLAASGKHRENQAWFARLRERHPGQAEHFFLMEVELLRKSGEPQMALQLTDRALTALSDSGRLIYTRALLNDQLGNAAAFETDLRTLLERDPDNATVMNALGYKLIDDETRREEALQLISRALELEPEDPAIIDSMGWVQYRLGNYRVAEKYLRQALEKLPDHEIAAHLGEVLWVQGEREAALKVWNDGLTANPKSKIIPAAMKRLQIKETLEQHASEN</sequence>
<keyword evidence="3" id="KW-0732">Signal</keyword>
<dbReference type="Pfam" id="PF13432">
    <property type="entry name" value="TPR_16"/>
    <property type="match status" value="1"/>
</dbReference>
<dbReference type="InterPro" id="IPR011990">
    <property type="entry name" value="TPR-like_helical_dom_sf"/>
</dbReference>
<evidence type="ECO:0000313" key="4">
    <source>
        <dbReference type="EMBL" id="MFA0790729.1"/>
    </source>
</evidence>
<accession>A0ABV4NNY2</accession>
<protein>
    <submittedName>
        <fullName evidence="4">Tetratricopeptide repeat protein</fullName>
    </submittedName>
</protein>
<dbReference type="SUPFAM" id="SSF48452">
    <property type="entry name" value="TPR-like"/>
    <property type="match status" value="2"/>
</dbReference>
<evidence type="ECO:0000256" key="1">
    <source>
        <dbReference type="PROSITE-ProRule" id="PRU00339"/>
    </source>
</evidence>
<comment type="caution">
    <text evidence="4">The sequence shown here is derived from an EMBL/GenBank/DDBJ whole genome shotgun (WGS) entry which is preliminary data.</text>
</comment>
<keyword evidence="1" id="KW-0802">TPR repeat</keyword>
<dbReference type="Proteomes" id="UP001569414">
    <property type="component" value="Unassembled WGS sequence"/>
</dbReference>
<evidence type="ECO:0000313" key="5">
    <source>
        <dbReference type="Proteomes" id="UP001569414"/>
    </source>
</evidence>
<feature type="signal peptide" evidence="3">
    <location>
        <begin position="1"/>
        <end position="30"/>
    </location>
</feature>